<dbReference type="PANTHER" id="PTHR16557:SF2">
    <property type="entry name" value="NUCLEIC ACID DIOXYGENASE ALKBH1"/>
    <property type="match status" value="1"/>
</dbReference>
<keyword evidence="7" id="KW-1185">Reference proteome</keyword>
<name>A0ABM1B3X1_LIMPO</name>
<evidence type="ECO:0000313" key="8">
    <source>
        <dbReference type="RefSeq" id="XP_013774319.1"/>
    </source>
</evidence>
<evidence type="ECO:0000256" key="5">
    <source>
        <dbReference type="ARBA" id="ARBA00023004"/>
    </source>
</evidence>
<dbReference type="PROSITE" id="PS51471">
    <property type="entry name" value="FE2OG_OXY"/>
    <property type="match status" value="1"/>
</dbReference>
<evidence type="ECO:0000256" key="2">
    <source>
        <dbReference type="ARBA" id="ARBA00022723"/>
    </source>
</evidence>
<reference evidence="8" key="1">
    <citation type="submission" date="2025-08" db="UniProtKB">
        <authorList>
            <consortium name="RefSeq"/>
        </authorList>
    </citation>
    <scope>IDENTIFICATION</scope>
    <source>
        <tissue evidence="8">Muscle</tissue>
    </source>
</reference>
<dbReference type="RefSeq" id="XP_013774319.1">
    <property type="nucleotide sequence ID" value="XM_013918865.2"/>
</dbReference>
<dbReference type="PANTHER" id="PTHR16557">
    <property type="entry name" value="ALKYLATED DNA REPAIR PROTEIN ALKB-RELATED"/>
    <property type="match status" value="1"/>
</dbReference>
<evidence type="ECO:0000256" key="3">
    <source>
        <dbReference type="ARBA" id="ARBA00022964"/>
    </source>
</evidence>
<dbReference type="GeneID" id="106459268"/>
<dbReference type="SUPFAM" id="SSF51197">
    <property type="entry name" value="Clavaminate synthase-like"/>
    <property type="match status" value="1"/>
</dbReference>
<dbReference type="InterPro" id="IPR005123">
    <property type="entry name" value="Oxoglu/Fe-dep_dioxygenase_dom"/>
</dbReference>
<dbReference type="Pfam" id="PF13532">
    <property type="entry name" value="2OG-FeII_Oxy_2"/>
    <property type="match status" value="1"/>
</dbReference>
<organism evidence="7 8">
    <name type="scientific">Limulus polyphemus</name>
    <name type="common">Atlantic horseshoe crab</name>
    <dbReference type="NCBI Taxonomy" id="6850"/>
    <lineage>
        <taxon>Eukaryota</taxon>
        <taxon>Metazoa</taxon>
        <taxon>Ecdysozoa</taxon>
        <taxon>Arthropoda</taxon>
        <taxon>Chelicerata</taxon>
        <taxon>Merostomata</taxon>
        <taxon>Xiphosura</taxon>
        <taxon>Limulidae</taxon>
        <taxon>Limulus</taxon>
    </lineage>
</organism>
<proteinExistence type="predicted"/>
<feature type="domain" description="Fe2OG dioxygenase" evidence="6">
    <location>
        <begin position="220"/>
        <end position="338"/>
    </location>
</feature>
<dbReference type="InterPro" id="IPR027450">
    <property type="entry name" value="AlkB-like"/>
</dbReference>
<keyword evidence="4" id="KW-0560">Oxidoreductase</keyword>
<keyword evidence="3" id="KW-0223">Dioxygenase</keyword>
<protein>
    <submittedName>
        <fullName evidence="8">Nucleic acid dioxygenase ALKBH1-like</fullName>
    </submittedName>
</protein>
<evidence type="ECO:0000259" key="6">
    <source>
        <dbReference type="PROSITE" id="PS51471"/>
    </source>
</evidence>
<dbReference type="Proteomes" id="UP000694941">
    <property type="component" value="Unplaced"/>
</dbReference>
<keyword evidence="2" id="KW-0479">Metal-binding</keyword>
<gene>
    <name evidence="8" type="primary">LOC106459268</name>
</gene>
<evidence type="ECO:0000256" key="4">
    <source>
        <dbReference type="ARBA" id="ARBA00023002"/>
    </source>
</evidence>
<comment type="cofactor">
    <cofactor evidence="1">
        <name>Fe(2+)</name>
        <dbReference type="ChEBI" id="CHEBI:29033"/>
    </cofactor>
</comment>
<dbReference type="InterPro" id="IPR004574">
    <property type="entry name" value="Alkb"/>
</dbReference>
<keyword evidence="5" id="KW-0408">Iron</keyword>
<evidence type="ECO:0000313" key="7">
    <source>
        <dbReference type="Proteomes" id="UP000694941"/>
    </source>
</evidence>
<dbReference type="InterPro" id="IPR037151">
    <property type="entry name" value="AlkB-like_sf"/>
</dbReference>
<dbReference type="Gene3D" id="2.60.120.590">
    <property type="entry name" value="Alpha-ketoglutarate-dependent dioxygenase AlkB-like"/>
    <property type="match status" value="1"/>
</dbReference>
<sequence length="339" mass="38607">MNVRENDCDLFKTVFKQYKRKAPPPDLSNVIDFEKSQKFRDWGVVKCDDEYLSCEHGCLTGATSTNSNTYSTNCPGPNFVTQEVEKTNTNCKNLGLKPIVEWRLFTLNTLPGFIFISNPFTPEGQQMWIRNCLLKYPMKPNITNLGESTNSDIFDDHLLTNLGTEKFNILNVKKLRWTTLGYHHNWDTKVYSRDMCSPFPESLKNLSVFVARILGFGNFQPEAAIINYYHKDSTLGGHTDHSEFDLSAPLFSFSFGQTALFLIGGNSKAVSPMPIFIRSGDVVVMSGASRLAYHGVPKIILTEKGLGWKSAESNNSDWKQYDDYLKNYRINMNVRQVWP</sequence>
<accession>A0ABM1B3X1</accession>
<evidence type="ECO:0000256" key="1">
    <source>
        <dbReference type="ARBA" id="ARBA00001954"/>
    </source>
</evidence>